<evidence type="ECO:0000313" key="3">
    <source>
        <dbReference type="Proteomes" id="UP000320085"/>
    </source>
</evidence>
<reference evidence="2 3" key="1">
    <citation type="submission" date="2019-06" db="EMBL/GenBank/DDBJ databases">
        <title>Sequencing the genomes of 1000 actinobacteria strains.</title>
        <authorList>
            <person name="Klenk H.-P."/>
        </authorList>
    </citation>
    <scope>NUCLEOTIDE SEQUENCE [LARGE SCALE GENOMIC DNA]</scope>
    <source>
        <strain evidence="2 3">DSM 21776</strain>
    </source>
</reference>
<evidence type="ECO:0000313" key="2">
    <source>
        <dbReference type="EMBL" id="TQN46732.1"/>
    </source>
</evidence>
<comment type="caution">
    <text evidence="2">The sequence shown here is derived from an EMBL/GenBank/DDBJ whole genome shotgun (WGS) entry which is preliminary data.</text>
</comment>
<dbReference type="RefSeq" id="WP_141823489.1">
    <property type="nucleotide sequence ID" value="NZ_BAAAQC010000012.1"/>
</dbReference>
<accession>A0A543PRN1</accession>
<proteinExistence type="predicted"/>
<evidence type="ECO:0000256" key="1">
    <source>
        <dbReference type="SAM" id="MobiDB-lite"/>
    </source>
</evidence>
<dbReference type="OrthoDB" id="226361at2"/>
<sequence>MLPQFDPPGFLSDFNAQMLQQWSTAVSGWIDGNIAIVQAELAPGDQPQFYNESRTETPGEPLDQVIGWSGFPGTFRDRWGRQMALDLADNLMPLTQRMDGPGSYFVGELWGNIFYRPQDEYCEWRVTRDDQGRITRVTFTSEPPEYWQALHGDTLPDMSGTPRYPFAGDKQLLLELYREYVDPQVQLADLECQQDLVDHSDPANPQVIYPKGSYNPYNRWNTTGGIMHLTHPANSLSAEINLGALASVQRTANGRTVIDPEALISGAAYGGLNRCSDPTIGSTVNELAALGAFVTLRNPVGLAMHHLSLEGFRTPGGEPVDSSFFTVLRGQPEQGLIEHAVFAVPAGEGYTVSDLTIGGIPITHGGQIAEHIVVNIVGRAAGLGHFANTPVACAASSYQDDWQGNWLTYAQAGEAPSPVSRPAFAYPPATPGTAAPPVAPAPNTVRSLDELAARATPKPPSLLAGTHRHLTRNA</sequence>
<feature type="region of interest" description="Disordered" evidence="1">
    <location>
        <begin position="421"/>
        <end position="474"/>
    </location>
</feature>
<organism evidence="2 3">
    <name type="scientific">Humibacillus xanthopallidus</name>
    <dbReference type="NCBI Taxonomy" id="412689"/>
    <lineage>
        <taxon>Bacteria</taxon>
        <taxon>Bacillati</taxon>
        <taxon>Actinomycetota</taxon>
        <taxon>Actinomycetes</taxon>
        <taxon>Micrococcales</taxon>
        <taxon>Intrasporangiaceae</taxon>
        <taxon>Humibacillus</taxon>
    </lineage>
</organism>
<dbReference type="Proteomes" id="UP000320085">
    <property type="component" value="Unassembled WGS sequence"/>
</dbReference>
<dbReference type="AlphaFoldDB" id="A0A543PRN1"/>
<name>A0A543PRN1_9MICO</name>
<dbReference type="EMBL" id="VFQF01000002">
    <property type="protein sequence ID" value="TQN46732.1"/>
    <property type="molecule type" value="Genomic_DNA"/>
</dbReference>
<protein>
    <submittedName>
        <fullName evidence="2">Uncharacterized protein</fullName>
    </submittedName>
</protein>
<feature type="compositionally biased region" description="Low complexity" evidence="1">
    <location>
        <begin position="422"/>
        <end position="436"/>
    </location>
</feature>
<gene>
    <name evidence="2" type="ORF">FHX52_3461</name>
</gene>